<sequence length="89" mass="10265">MPNQILKLSSIEEDNTKKIFRTAYFIAKNQRPFTDMPKLADLHQINGLHMSRILQTNKACGNIIDHITLQMRKKLCSEIVVNKENSVLL</sequence>
<protein>
    <submittedName>
        <fullName evidence="1">Uncharacterized protein</fullName>
    </submittedName>
</protein>
<accession>A0AAV0XQP3</accession>
<proteinExistence type="predicted"/>
<organism evidence="1 2">
    <name type="scientific">Macrosiphum euphorbiae</name>
    <name type="common">potato aphid</name>
    <dbReference type="NCBI Taxonomy" id="13131"/>
    <lineage>
        <taxon>Eukaryota</taxon>
        <taxon>Metazoa</taxon>
        <taxon>Ecdysozoa</taxon>
        <taxon>Arthropoda</taxon>
        <taxon>Hexapoda</taxon>
        <taxon>Insecta</taxon>
        <taxon>Pterygota</taxon>
        <taxon>Neoptera</taxon>
        <taxon>Paraneoptera</taxon>
        <taxon>Hemiptera</taxon>
        <taxon>Sternorrhyncha</taxon>
        <taxon>Aphidomorpha</taxon>
        <taxon>Aphidoidea</taxon>
        <taxon>Aphididae</taxon>
        <taxon>Macrosiphini</taxon>
        <taxon>Macrosiphum</taxon>
    </lineage>
</organism>
<keyword evidence="2" id="KW-1185">Reference proteome</keyword>
<gene>
    <name evidence="1" type="ORF">MEUPH1_LOCUS24568</name>
</gene>
<dbReference type="PANTHER" id="PTHR46880">
    <property type="entry name" value="RAS-ASSOCIATING DOMAIN-CONTAINING PROTEIN"/>
    <property type="match status" value="1"/>
</dbReference>
<dbReference type="AlphaFoldDB" id="A0AAV0XQP3"/>
<evidence type="ECO:0000313" key="1">
    <source>
        <dbReference type="EMBL" id="CAI6370453.1"/>
    </source>
</evidence>
<reference evidence="1 2" key="1">
    <citation type="submission" date="2023-01" db="EMBL/GenBank/DDBJ databases">
        <authorList>
            <person name="Whitehead M."/>
        </authorList>
    </citation>
    <scope>NUCLEOTIDE SEQUENCE [LARGE SCALE GENOMIC DNA]</scope>
</reference>
<dbReference type="Proteomes" id="UP001160148">
    <property type="component" value="Unassembled WGS sequence"/>
</dbReference>
<dbReference type="EMBL" id="CARXXK010000362">
    <property type="protein sequence ID" value="CAI6370453.1"/>
    <property type="molecule type" value="Genomic_DNA"/>
</dbReference>
<dbReference type="PANTHER" id="PTHR46880:SF8">
    <property type="entry name" value="E3 SUMO-PROTEIN LIGASE KIAA1586"/>
    <property type="match status" value="1"/>
</dbReference>
<name>A0AAV0XQP3_9HEMI</name>
<evidence type="ECO:0000313" key="2">
    <source>
        <dbReference type="Proteomes" id="UP001160148"/>
    </source>
</evidence>
<comment type="caution">
    <text evidence="1">The sequence shown here is derived from an EMBL/GenBank/DDBJ whole genome shotgun (WGS) entry which is preliminary data.</text>
</comment>